<name>A0AAV4IP85_9GAST</name>
<sequence>MTLKTANSESFNVHYPTWDKLAAWSVLKLLSSTSAWYSWLQLALEAKTVAGSASACVAGEWPSLAWWTASHTAALVPRTRSSQPFMTVSVPCIRTTRYSGIMCPSSSHNSSANVMPAVDSLARQPIVCAVFIS</sequence>
<keyword evidence="2" id="KW-1185">Reference proteome</keyword>
<dbReference type="EMBL" id="BMAT01002683">
    <property type="protein sequence ID" value="GFS11638.1"/>
    <property type="molecule type" value="Genomic_DNA"/>
</dbReference>
<protein>
    <submittedName>
        <fullName evidence="1">Uncharacterized protein</fullName>
    </submittedName>
</protein>
<comment type="caution">
    <text evidence="1">The sequence shown here is derived from an EMBL/GenBank/DDBJ whole genome shotgun (WGS) entry which is preliminary data.</text>
</comment>
<evidence type="ECO:0000313" key="1">
    <source>
        <dbReference type="EMBL" id="GFS11638.1"/>
    </source>
</evidence>
<accession>A0AAV4IP85</accession>
<organism evidence="1 2">
    <name type="scientific">Elysia marginata</name>
    <dbReference type="NCBI Taxonomy" id="1093978"/>
    <lineage>
        <taxon>Eukaryota</taxon>
        <taxon>Metazoa</taxon>
        <taxon>Spiralia</taxon>
        <taxon>Lophotrochozoa</taxon>
        <taxon>Mollusca</taxon>
        <taxon>Gastropoda</taxon>
        <taxon>Heterobranchia</taxon>
        <taxon>Euthyneura</taxon>
        <taxon>Panpulmonata</taxon>
        <taxon>Sacoglossa</taxon>
        <taxon>Placobranchoidea</taxon>
        <taxon>Plakobranchidae</taxon>
        <taxon>Elysia</taxon>
    </lineage>
</organism>
<reference evidence="1 2" key="1">
    <citation type="journal article" date="2021" name="Elife">
        <title>Chloroplast acquisition without the gene transfer in kleptoplastic sea slugs, Plakobranchus ocellatus.</title>
        <authorList>
            <person name="Maeda T."/>
            <person name="Takahashi S."/>
            <person name="Yoshida T."/>
            <person name="Shimamura S."/>
            <person name="Takaki Y."/>
            <person name="Nagai Y."/>
            <person name="Toyoda A."/>
            <person name="Suzuki Y."/>
            <person name="Arimoto A."/>
            <person name="Ishii H."/>
            <person name="Satoh N."/>
            <person name="Nishiyama T."/>
            <person name="Hasebe M."/>
            <person name="Maruyama T."/>
            <person name="Minagawa J."/>
            <person name="Obokata J."/>
            <person name="Shigenobu S."/>
        </authorList>
    </citation>
    <scope>NUCLEOTIDE SEQUENCE [LARGE SCALE GENOMIC DNA]</scope>
</reference>
<gene>
    <name evidence="1" type="ORF">ElyMa_001352300</name>
</gene>
<proteinExistence type="predicted"/>
<evidence type="ECO:0000313" key="2">
    <source>
        <dbReference type="Proteomes" id="UP000762676"/>
    </source>
</evidence>
<dbReference type="Proteomes" id="UP000762676">
    <property type="component" value="Unassembled WGS sequence"/>
</dbReference>
<dbReference type="AlphaFoldDB" id="A0AAV4IP85"/>